<dbReference type="Proteomes" id="UP000219636">
    <property type="component" value="Unassembled WGS sequence"/>
</dbReference>
<feature type="compositionally biased region" description="Polar residues" evidence="1">
    <location>
        <begin position="37"/>
        <end position="50"/>
    </location>
</feature>
<keyword evidence="3" id="KW-1185">Reference proteome</keyword>
<dbReference type="AlphaFoldDB" id="A0A285RVT3"/>
<dbReference type="InterPro" id="IPR025623">
    <property type="entry name" value="YusW"/>
</dbReference>
<dbReference type="Pfam" id="PF14039">
    <property type="entry name" value="YusW"/>
    <property type="match status" value="1"/>
</dbReference>
<dbReference type="PROSITE" id="PS51257">
    <property type="entry name" value="PROKAR_LIPOPROTEIN"/>
    <property type="match status" value="1"/>
</dbReference>
<name>A0A285RVT3_9BACL</name>
<gene>
    <name evidence="2" type="ORF">SAMN05880501_10268</name>
</gene>
<proteinExistence type="predicted"/>
<accession>A0A285RVT3</accession>
<sequence length="166" mass="18936">MHSIKSFLIVPLLLGVLFGCNDDNDVDQDEVVTDTNKTGQTENTQNVTAGQTTNDQNTENTQYNFTHFDLDVDYANDFSYDVEYNNNQDVATAEIDDEINKVELKGDDANNQLAPQLKKLTFDENSTDEEVVNEVLSAFELEDNYQNIELEVKFNNGDVKRYNFKK</sequence>
<evidence type="ECO:0000313" key="2">
    <source>
        <dbReference type="EMBL" id="SOB98650.1"/>
    </source>
</evidence>
<dbReference type="RefSeq" id="WP_097072434.1">
    <property type="nucleotide sequence ID" value="NZ_OBMQ01000002.1"/>
</dbReference>
<dbReference type="EMBL" id="OBMQ01000002">
    <property type="protein sequence ID" value="SOB98650.1"/>
    <property type="molecule type" value="Genomic_DNA"/>
</dbReference>
<organism evidence="2 3">
    <name type="scientific">Ureibacillus xyleni</name>
    <dbReference type="NCBI Taxonomy" id="614648"/>
    <lineage>
        <taxon>Bacteria</taxon>
        <taxon>Bacillati</taxon>
        <taxon>Bacillota</taxon>
        <taxon>Bacilli</taxon>
        <taxon>Bacillales</taxon>
        <taxon>Caryophanaceae</taxon>
        <taxon>Ureibacillus</taxon>
    </lineage>
</organism>
<dbReference type="OrthoDB" id="2452750at2"/>
<reference evidence="3" key="1">
    <citation type="submission" date="2017-08" db="EMBL/GenBank/DDBJ databases">
        <authorList>
            <person name="Varghese N."/>
            <person name="Submissions S."/>
        </authorList>
    </citation>
    <scope>NUCLEOTIDE SEQUENCE [LARGE SCALE GENOMIC DNA]</scope>
    <source>
        <strain evidence="3">JC22</strain>
    </source>
</reference>
<evidence type="ECO:0000313" key="3">
    <source>
        <dbReference type="Proteomes" id="UP000219636"/>
    </source>
</evidence>
<feature type="region of interest" description="Disordered" evidence="1">
    <location>
        <begin position="34"/>
        <end position="57"/>
    </location>
</feature>
<evidence type="ECO:0000256" key="1">
    <source>
        <dbReference type="SAM" id="MobiDB-lite"/>
    </source>
</evidence>
<protein>
    <submittedName>
        <fullName evidence="2">YusW-like protein</fullName>
    </submittedName>
</protein>